<dbReference type="EMBL" id="BPUX01000005">
    <property type="protein sequence ID" value="GJH42463.1"/>
    <property type="molecule type" value="Genomic_DNA"/>
</dbReference>
<evidence type="ECO:0000313" key="3">
    <source>
        <dbReference type="Proteomes" id="UP000254704"/>
    </source>
</evidence>
<proteinExistence type="predicted"/>
<dbReference type="EMBL" id="UGTV01000015">
    <property type="protein sequence ID" value="SUC09797.1"/>
    <property type="molecule type" value="Genomic_DNA"/>
</dbReference>
<dbReference type="RefSeq" id="WP_049214431.1">
    <property type="nucleotide sequence ID" value="NZ_BPUX01000005.1"/>
</dbReference>
<protein>
    <submittedName>
        <fullName evidence="2">Transmembrane protein</fullName>
    </submittedName>
</protein>
<reference evidence="2 3" key="1">
    <citation type="submission" date="2018-06" db="EMBL/GenBank/DDBJ databases">
        <authorList>
            <consortium name="Pathogen Informatics"/>
            <person name="Doyle S."/>
        </authorList>
    </citation>
    <scope>NUCLEOTIDE SEQUENCE [LARGE SCALE GENOMIC DNA]</scope>
    <source>
        <strain evidence="2 3">NCTC11621</strain>
    </source>
</reference>
<accession>A0A379ETT3</accession>
<dbReference type="Proteomes" id="UP000254704">
    <property type="component" value="Unassembled WGS sequence"/>
</dbReference>
<keyword evidence="2" id="KW-0472">Membrane</keyword>
<dbReference type="AlphaFoldDB" id="A0A379ETT3"/>
<dbReference type="GeneID" id="69686666"/>
<sequence>MKTELDEEKELLIMKGDALRMKLYGLGKKPKMGNSSFLSDSVSQIASSLNQPVVRSLAVSLLSKKLLSSKFLAYSALGAVALFLLSKSDKAE</sequence>
<evidence type="ECO:0000313" key="2">
    <source>
        <dbReference type="EMBL" id="SUC09797.1"/>
    </source>
</evidence>
<organism evidence="2 3">
    <name type="scientific">Pasteurella canis</name>
    <dbReference type="NCBI Taxonomy" id="753"/>
    <lineage>
        <taxon>Bacteria</taxon>
        <taxon>Pseudomonadati</taxon>
        <taxon>Pseudomonadota</taxon>
        <taxon>Gammaproteobacteria</taxon>
        <taxon>Pasteurellales</taxon>
        <taxon>Pasteurellaceae</taxon>
        <taxon>Pasteurella</taxon>
    </lineage>
</organism>
<keyword evidence="2" id="KW-0812">Transmembrane</keyword>
<name>A0A379ETT3_9PAST</name>
<keyword evidence="4" id="KW-1185">Reference proteome</keyword>
<gene>
    <name evidence="2" type="ORF">NCTC11621_00819</name>
    <name evidence="1" type="ORF">PA42_06370</name>
</gene>
<dbReference type="Proteomes" id="UP001052140">
    <property type="component" value="Unassembled WGS sequence"/>
</dbReference>
<evidence type="ECO:0000313" key="4">
    <source>
        <dbReference type="Proteomes" id="UP001052140"/>
    </source>
</evidence>
<reference evidence="1" key="2">
    <citation type="submission" date="2024-05" db="EMBL/GenBank/DDBJ databases">
        <title>Determining zoonotic pasteurella genome.</title>
        <authorList>
            <person name="Maeda T."/>
            <person name="Takahashi T."/>
            <person name="Yoshida H."/>
        </authorList>
    </citation>
    <scope>NUCLEOTIDE SEQUENCE</scope>
    <source>
        <strain evidence="1">PA42</strain>
    </source>
</reference>
<evidence type="ECO:0000313" key="1">
    <source>
        <dbReference type="EMBL" id="GJH42463.1"/>
    </source>
</evidence>